<dbReference type="VEuPathDB" id="ToxoDB:CSUI_002030"/>
<organism evidence="1 2">
    <name type="scientific">Cystoisospora suis</name>
    <dbReference type="NCBI Taxonomy" id="483139"/>
    <lineage>
        <taxon>Eukaryota</taxon>
        <taxon>Sar</taxon>
        <taxon>Alveolata</taxon>
        <taxon>Apicomplexa</taxon>
        <taxon>Conoidasida</taxon>
        <taxon>Coccidia</taxon>
        <taxon>Eucoccidiorida</taxon>
        <taxon>Eimeriorina</taxon>
        <taxon>Sarcocystidae</taxon>
        <taxon>Cystoisospora</taxon>
    </lineage>
</organism>
<dbReference type="Proteomes" id="UP000221165">
    <property type="component" value="Unassembled WGS sequence"/>
</dbReference>
<keyword evidence="2" id="KW-1185">Reference proteome</keyword>
<accession>A0A2C6L853</accession>
<dbReference type="EMBL" id="MIGC01000843">
    <property type="protein sequence ID" value="PHJ24139.1"/>
    <property type="molecule type" value="Genomic_DNA"/>
</dbReference>
<dbReference type="RefSeq" id="XP_067925813.1">
    <property type="nucleotide sequence ID" value="XM_068062232.1"/>
</dbReference>
<protein>
    <submittedName>
        <fullName evidence="1">Uncharacterized protein</fullName>
    </submittedName>
</protein>
<proteinExistence type="predicted"/>
<dbReference type="GeneID" id="94425443"/>
<reference evidence="1 2" key="1">
    <citation type="journal article" date="2017" name="Int. J. Parasitol.">
        <title>The genome of the protozoan parasite Cystoisospora suis and a reverse vaccinology approach to identify vaccine candidates.</title>
        <authorList>
            <person name="Palmieri N."/>
            <person name="Shrestha A."/>
            <person name="Ruttkowski B."/>
            <person name="Beck T."/>
            <person name="Vogl C."/>
            <person name="Tomley F."/>
            <person name="Blake D.P."/>
            <person name="Joachim A."/>
        </authorList>
    </citation>
    <scope>NUCLEOTIDE SEQUENCE [LARGE SCALE GENOMIC DNA]</scope>
    <source>
        <strain evidence="1 2">Wien I</strain>
    </source>
</reference>
<comment type="caution">
    <text evidence="1">The sequence shown here is derived from an EMBL/GenBank/DDBJ whole genome shotgun (WGS) entry which is preliminary data.</text>
</comment>
<evidence type="ECO:0000313" key="1">
    <source>
        <dbReference type="EMBL" id="PHJ24139.1"/>
    </source>
</evidence>
<name>A0A2C6L853_9APIC</name>
<gene>
    <name evidence="1" type="ORF">CSUI_002030</name>
</gene>
<evidence type="ECO:0000313" key="2">
    <source>
        <dbReference type="Proteomes" id="UP000221165"/>
    </source>
</evidence>
<dbReference type="AlphaFoldDB" id="A0A2C6L853"/>
<sequence>MQKTLFFGQCGSSYSRLGPSTLVRCGSRVTDRWCLLPSHVGRSPRPWLEW</sequence>